<proteinExistence type="predicted"/>
<gene>
    <name evidence="1" type="ORF">B2A_09298</name>
</gene>
<organism evidence="1">
    <name type="scientific">mine drainage metagenome</name>
    <dbReference type="NCBI Taxonomy" id="410659"/>
    <lineage>
        <taxon>unclassified sequences</taxon>
        <taxon>metagenomes</taxon>
        <taxon>ecological metagenomes</taxon>
    </lineage>
</organism>
<comment type="caution">
    <text evidence="1">The sequence shown here is derived from an EMBL/GenBank/DDBJ whole genome shotgun (WGS) entry which is preliminary data.</text>
</comment>
<dbReference type="AlphaFoldDB" id="T0ZLV8"/>
<keyword evidence="1" id="KW-0418">Kinase</keyword>
<dbReference type="GO" id="GO:0016301">
    <property type="term" value="F:kinase activity"/>
    <property type="evidence" value="ECO:0007669"/>
    <property type="project" value="UniProtKB-KW"/>
</dbReference>
<reference evidence="1" key="2">
    <citation type="journal article" date="2014" name="ISME J.">
        <title>Microbial stratification in low pH oxic and suboxic macroscopic growths along an acid mine drainage.</title>
        <authorList>
            <person name="Mendez-Garcia C."/>
            <person name="Mesa V."/>
            <person name="Sprenger R.R."/>
            <person name="Richter M."/>
            <person name="Diez M.S."/>
            <person name="Solano J."/>
            <person name="Bargiela R."/>
            <person name="Golyshina O.V."/>
            <person name="Manteca A."/>
            <person name="Ramos J.L."/>
            <person name="Gallego J.R."/>
            <person name="Llorente I."/>
            <person name="Martins Dos Santos V.A."/>
            <person name="Jensen O.N."/>
            <person name="Pelaez A.I."/>
            <person name="Sanchez J."/>
            <person name="Ferrer M."/>
        </authorList>
    </citation>
    <scope>NUCLEOTIDE SEQUENCE</scope>
</reference>
<keyword evidence="1" id="KW-0808">Transferase</keyword>
<sequence length="108" mass="12084">MKVAFVINPIAGYGFYSNNKDTRDIGDFDRNTSIALKAADIFLNRLDLSRSIFVVPTGIMGQDLVELHQGKILRAFQVPDWPTTEKDTENFVKSLSRDECDVLVFVGG</sequence>
<dbReference type="EMBL" id="AUZZ01006712">
    <property type="protein sequence ID" value="EQD45452.1"/>
    <property type="molecule type" value="Genomic_DNA"/>
</dbReference>
<accession>T0ZLV8</accession>
<name>T0ZLV8_9ZZZZ</name>
<reference evidence="1" key="1">
    <citation type="submission" date="2013-08" db="EMBL/GenBank/DDBJ databases">
        <authorList>
            <person name="Mendez C."/>
            <person name="Richter M."/>
            <person name="Ferrer M."/>
            <person name="Sanchez J."/>
        </authorList>
    </citation>
    <scope>NUCLEOTIDE SEQUENCE</scope>
</reference>
<feature type="non-terminal residue" evidence="1">
    <location>
        <position position="108"/>
    </location>
</feature>
<protein>
    <submittedName>
        <fullName evidence="1">ATP-NAD/AcoX kinase</fullName>
        <ecNumber evidence="1">2.7.1.-</ecNumber>
    </submittedName>
</protein>
<dbReference type="EC" id="2.7.1.-" evidence="1"/>
<evidence type="ECO:0000313" key="1">
    <source>
        <dbReference type="EMBL" id="EQD45452.1"/>
    </source>
</evidence>